<dbReference type="InterPro" id="IPR016195">
    <property type="entry name" value="Pol/histidinol_Pase-like"/>
</dbReference>
<dbReference type="Proteomes" id="UP000237350">
    <property type="component" value="Unassembled WGS sequence"/>
</dbReference>
<name>A0A2S4JZ17_9SPIO</name>
<dbReference type="SMART" id="SM00481">
    <property type="entry name" value="POLIIIAc"/>
    <property type="match status" value="1"/>
</dbReference>
<gene>
    <name evidence="2" type="ORF">AU468_02365</name>
</gene>
<dbReference type="SUPFAM" id="SSF89550">
    <property type="entry name" value="PHP domain-like"/>
    <property type="match status" value="1"/>
</dbReference>
<dbReference type="AlphaFoldDB" id="A0A2S4JZ17"/>
<dbReference type="Gene3D" id="3.20.20.140">
    <property type="entry name" value="Metal-dependent hydrolases"/>
    <property type="match status" value="1"/>
</dbReference>
<evidence type="ECO:0000313" key="2">
    <source>
        <dbReference type="EMBL" id="POR04762.1"/>
    </source>
</evidence>
<dbReference type="CDD" id="cd07432">
    <property type="entry name" value="PHP_HisPPase"/>
    <property type="match status" value="1"/>
</dbReference>
<sequence>MTVVADLHNHSCLSPCGDLENSPGALCRRAAELGISMLGLTDHNSARNCPAFEETCRREGIIPVFGTETTTREEVHILSLFGTVREALDWGDWVYQRLPDFRHDPEKFGDQAVVDADENILDFEERYLIPAIDASIEEIAEETLRRGGLIIPAHIDRTATSIASQLGFLPDQRFSALEVTRLPPPFDTRGHTLICDSDAHFLDDMGKRTFSFEISPGDSSPFAALARVLREGAVRLSITAPA</sequence>
<proteinExistence type="predicted"/>
<dbReference type="RefSeq" id="WP_103679339.1">
    <property type="nucleotide sequence ID" value="NZ_LPWH01000006.1"/>
</dbReference>
<keyword evidence="3" id="KW-1185">Reference proteome</keyword>
<comment type="caution">
    <text evidence="2">The sequence shown here is derived from an EMBL/GenBank/DDBJ whole genome shotgun (WGS) entry which is preliminary data.</text>
</comment>
<evidence type="ECO:0000259" key="1">
    <source>
        <dbReference type="SMART" id="SM00481"/>
    </source>
</evidence>
<feature type="domain" description="Polymerase/histidinol phosphatase N-terminal" evidence="1">
    <location>
        <begin position="5"/>
        <end position="73"/>
    </location>
</feature>
<dbReference type="PANTHER" id="PTHR42924">
    <property type="entry name" value="EXONUCLEASE"/>
    <property type="match status" value="1"/>
</dbReference>
<dbReference type="InterPro" id="IPR004013">
    <property type="entry name" value="PHP_dom"/>
</dbReference>
<protein>
    <recommendedName>
        <fullName evidence="1">Polymerase/histidinol phosphatase N-terminal domain-containing protein</fullName>
    </recommendedName>
</protein>
<organism evidence="2 3">
    <name type="scientific">Alkalispirochaeta sphaeroplastigenens</name>
    <dbReference type="NCBI Taxonomy" id="1187066"/>
    <lineage>
        <taxon>Bacteria</taxon>
        <taxon>Pseudomonadati</taxon>
        <taxon>Spirochaetota</taxon>
        <taxon>Spirochaetia</taxon>
        <taxon>Spirochaetales</taxon>
        <taxon>Spirochaetaceae</taxon>
        <taxon>Alkalispirochaeta</taxon>
    </lineage>
</organism>
<dbReference type="InterPro" id="IPR052018">
    <property type="entry name" value="PHP_domain"/>
</dbReference>
<reference evidence="3" key="1">
    <citation type="submission" date="2015-12" db="EMBL/GenBank/DDBJ databases">
        <authorList>
            <person name="Lodha T.D."/>
            <person name="Chintalapati S."/>
            <person name="Chintalapati V.R."/>
            <person name="Sravanthi T."/>
        </authorList>
    </citation>
    <scope>NUCLEOTIDE SEQUENCE [LARGE SCALE GENOMIC DNA]</scope>
    <source>
        <strain evidence="3">JC133</strain>
    </source>
</reference>
<dbReference type="PANTHER" id="PTHR42924:SF3">
    <property type="entry name" value="POLYMERASE_HISTIDINOL PHOSPHATASE N-TERMINAL DOMAIN-CONTAINING PROTEIN"/>
    <property type="match status" value="1"/>
</dbReference>
<dbReference type="Pfam" id="PF02811">
    <property type="entry name" value="PHP"/>
    <property type="match status" value="1"/>
</dbReference>
<dbReference type="GO" id="GO:0035312">
    <property type="term" value="F:5'-3' DNA exonuclease activity"/>
    <property type="evidence" value="ECO:0007669"/>
    <property type="project" value="TreeGrafter"/>
</dbReference>
<dbReference type="GO" id="GO:0004534">
    <property type="term" value="F:5'-3' RNA exonuclease activity"/>
    <property type="evidence" value="ECO:0007669"/>
    <property type="project" value="TreeGrafter"/>
</dbReference>
<dbReference type="OrthoDB" id="9791620at2"/>
<accession>A0A2S4JZ17</accession>
<dbReference type="EMBL" id="LPWH01000006">
    <property type="protein sequence ID" value="POR04762.1"/>
    <property type="molecule type" value="Genomic_DNA"/>
</dbReference>
<dbReference type="InterPro" id="IPR003141">
    <property type="entry name" value="Pol/His_phosphatase_N"/>
</dbReference>
<evidence type="ECO:0000313" key="3">
    <source>
        <dbReference type="Proteomes" id="UP000237350"/>
    </source>
</evidence>